<feature type="compositionally biased region" description="Polar residues" evidence="1">
    <location>
        <begin position="21"/>
        <end position="45"/>
    </location>
</feature>
<dbReference type="Gene3D" id="2.115.10.20">
    <property type="entry name" value="Glycosyl hydrolase domain, family 43"/>
    <property type="match status" value="1"/>
</dbReference>
<protein>
    <recommendedName>
        <fullName evidence="4">Myxococcus cysteine-rich repeat-containing protein</fullName>
    </recommendedName>
</protein>
<sequence length="484" mass="48595">MHPARVLPVVVLLSVHCTEEQPSGFSATTPVDTTAPITNPQSSFPDATDTAAPTSTTGDATTTGTTDALTGTTTDATSTSTASTSTTTSTSTTSDTSTTAPDTTAGACGDGVVDGDEVCDDGDADDADACLSDCTSGQALLVLAGAGTAPALAARYVPGPGWTVGQLDVDLGETALVATHLGALGAGRRATAEADAENELVFTTWSKGQPDDWAAAEAVGAFGFGIDGPALAAVAETVTLAFLGTDFKHYTALWTDGDWAPFAPLPAGMPQIQAFGPSAAALAPGAAETYAAYAGDNGKIFYSSKASPGGAWQPSMQAPPPLVDSELTPAALVDAEGDLLLAYVRAADGKIAVVKLLTPQNAWTVETLVDDLAITASELAFVATDDGAYYLAWKGYDDDGVYAVRGLDNDDWGAPFTVAEPATATLPPALARGATGADAELVYVTGGALQHVRLVGEDPGPPAAVPGATGLKARPAAARVQLGG</sequence>
<dbReference type="EMBL" id="CP114040">
    <property type="protein sequence ID" value="WAS97007.1"/>
    <property type="molecule type" value="Genomic_DNA"/>
</dbReference>
<evidence type="ECO:0000313" key="2">
    <source>
        <dbReference type="EMBL" id="WAS97007.1"/>
    </source>
</evidence>
<evidence type="ECO:0000256" key="1">
    <source>
        <dbReference type="SAM" id="MobiDB-lite"/>
    </source>
</evidence>
<dbReference type="RefSeq" id="WP_269039371.1">
    <property type="nucleotide sequence ID" value="NZ_CP114040.1"/>
</dbReference>
<name>A0ABY7HD26_9BACT</name>
<organism evidence="2 3">
    <name type="scientific">Nannocystis punicea</name>
    <dbReference type="NCBI Taxonomy" id="2995304"/>
    <lineage>
        <taxon>Bacteria</taxon>
        <taxon>Pseudomonadati</taxon>
        <taxon>Myxococcota</taxon>
        <taxon>Polyangia</taxon>
        <taxon>Nannocystales</taxon>
        <taxon>Nannocystaceae</taxon>
        <taxon>Nannocystis</taxon>
    </lineage>
</organism>
<gene>
    <name evidence="2" type="ORF">O0S08_12735</name>
</gene>
<dbReference type="SUPFAM" id="SSF89372">
    <property type="entry name" value="Fucose-specific lectin"/>
    <property type="match status" value="1"/>
</dbReference>
<dbReference type="Proteomes" id="UP001164459">
    <property type="component" value="Chromosome"/>
</dbReference>
<proteinExistence type="predicted"/>
<accession>A0ABY7HD26</accession>
<feature type="region of interest" description="Disordered" evidence="1">
    <location>
        <begin position="21"/>
        <end position="110"/>
    </location>
</feature>
<reference evidence="2" key="1">
    <citation type="submission" date="2022-11" db="EMBL/GenBank/DDBJ databases">
        <title>Minimal conservation of predation-associated metabolite biosynthetic gene clusters underscores biosynthetic potential of Myxococcota including descriptions for ten novel species: Archangium lansinium sp. nov., Myxococcus landrumus sp. nov., Nannocystis bai.</title>
        <authorList>
            <person name="Ahearne A."/>
            <person name="Stevens C."/>
            <person name="Dowd S."/>
        </authorList>
    </citation>
    <scope>NUCLEOTIDE SEQUENCE</scope>
    <source>
        <strain evidence="2">Fl3</strain>
    </source>
</reference>
<evidence type="ECO:0000313" key="3">
    <source>
        <dbReference type="Proteomes" id="UP001164459"/>
    </source>
</evidence>
<feature type="compositionally biased region" description="Low complexity" evidence="1">
    <location>
        <begin position="46"/>
        <end position="110"/>
    </location>
</feature>
<dbReference type="InterPro" id="IPR023296">
    <property type="entry name" value="Glyco_hydro_beta-prop_sf"/>
</dbReference>
<evidence type="ECO:0008006" key="4">
    <source>
        <dbReference type="Google" id="ProtNLM"/>
    </source>
</evidence>
<keyword evidence="3" id="KW-1185">Reference proteome</keyword>